<evidence type="ECO:0000256" key="4">
    <source>
        <dbReference type="ARBA" id="ARBA00023180"/>
    </source>
</evidence>
<dbReference type="InterPro" id="IPR000413">
    <property type="entry name" value="Integrin_alpha"/>
</dbReference>
<feature type="chain" id="PRO_5046581419" evidence="6">
    <location>
        <begin position="30"/>
        <end position="480"/>
    </location>
</feature>
<evidence type="ECO:0000256" key="3">
    <source>
        <dbReference type="ARBA" id="ARBA00022801"/>
    </source>
</evidence>
<feature type="signal peptide" evidence="6">
    <location>
        <begin position="1"/>
        <end position="29"/>
    </location>
</feature>
<feature type="region of interest" description="Disordered" evidence="5">
    <location>
        <begin position="276"/>
        <end position="325"/>
    </location>
</feature>
<evidence type="ECO:0000256" key="1">
    <source>
        <dbReference type="ARBA" id="ARBA00022729"/>
    </source>
</evidence>
<keyword evidence="2" id="KW-0677">Repeat</keyword>
<name>A0ABS0X0K6_9ACTN</name>
<dbReference type="EMBL" id="JAEKOZ010000003">
    <property type="protein sequence ID" value="MBJ3806711.1"/>
    <property type="molecule type" value="Genomic_DNA"/>
</dbReference>
<feature type="compositionally biased region" description="Basic and acidic residues" evidence="5">
    <location>
        <begin position="294"/>
        <end position="304"/>
    </location>
</feature>
<protein>
    <submittedName>
        <fullName evidence="7">FG-GAP repeat protein</fullName>
    </submittedName>
</protein>
<dbReference type="PRINTS" id="PR01185">
    <property type="entry name" value="INTEGRINA"/>
</dbReference>
<gene>
    <name evidence="7" type="ORF">JGB26_06200</name>
</gene>
<dbReference type="Gene3D" id="2.130.10.130">
    <property type="entry name" value="Integrin alpha, N-terminal"/>
    <property type="match status" value="4"/>
</dbReference>
<evidence type="ECO:0000313" key="7">
    <source>
        <dbReference type="EMBL" id="MBJ3806711.1"/>
    </source>
</evidence>
<evidence type="ECO:0000256" key="2">
    <source>
        <dbReference type="ARBA" id="ARBA00022737"/>
    </source>
</evidence>
<evidence type="ECO:0000313" key="8">
    <source>
        <dbReference type="Proteomes" id="UP000634780"/>
    </source>
</evidence>
<evidence type="ECO:0000256" key="5">
    <source>
        <dbReference type="SAM" id="MobiDB-lite"/>
    </source>
</evidence>
<dbReference type="PROSITE" id="PS51470">
    <property type="entry name" value="FG_GAP"/>
    <property type="match status" value="2"/>
</dbReference>
<organism evidence="7 8">
    <name type="scientific">Streptomyces flavofungini</name>
    <dbReference type="NCBI Taxonomy" id="68200"/>
    <lineage>
        <taxon>Bacteria</taxon>
        <taxon>Bacillati</taxon>
        <taxon>Actinomycetota</taxon>
        <taxon>Actinomycetes</taxon>
        <taxon>Kitasatosporales</taxon>
        <taxon>Streptomycetaceae</taxon>
        <taxon>Streptomyces</taxon>
    </lineage>
</organism>
<dbReference type="InterPro" id="IPR013519">
    <property type="entry name" value="Int_alpha_beta-p"/>
</dbReference>
<proteinExistence type="predicted"/>
<evidence type="ECO:0000256" key="6">
    <source>
        <dbReference type="SAM" id="SignalP"/>
    </source>
</evidence>
<dbReference type="RefSeq" id="WP_190116218.1">
    <property type="nucleotide sequence ID" value="NZ_BMVR01000005.1"/>
</dbReference>
<comment type="caution">
    <text evidence="7">The sequence shown here is derived from an EMBL/GenBank/DDBJ whole genome shotgun (WGS) entry which is preliminary data.</text>
</comment>
<dbReference type="Proteomes" id="UP000634780">
    <property type="component" value="Unassembled WGS sequence"/>
</dbReference>
<feature type="region of interest" description="Disordered" evidence="5">
    <location>
        <begin position="460"/>
        <end position="480"/>
    </location>
</feature>
<sequence length="480" mass="48473">MRRTLTAALAATAATALVVPLIAAGTASAATGATDAPRAPLTPLTDFNHDGYGDLAVSAPYATLGGKTNAGYVTVVYGSENGPDRAHPKIIDRGTAGVPGEITQDGNFGSQVSVGDLDGDGFTDLAVGSGYGDKLLVLWGSKDGLTGSAAELPATSAGFSTGDFNGDGHRDLVSHDFPENEDDRAGMTVSYGPFTRGGKPARQEAVYTGQTFGPIDLIPGDANGDGIDDLVTSHGFEESAYPSRFWKGTKDGLSQDTKKLKSSLGGAVADVDGDGYGDFVTRDNGSSNDDNEDDKGTVRVDYGSKDGPAATRTKKITQDSAGVPGVGETGDQFGADISAGDVNGDGLADVAVGVPNEDIGSGSAKVADAGSFVLLKGARGGLSGTGAQAFDQSKPGVPGASEKRDWFGHRVLLADLDGDGPAELTVAAHGEDGAYQDSGAVWVFPGTRGGLTTTGLASFGPKGLGAPERNATFGQDVGRG</sequence>
<keyword evidence="1 6" id="KW-0732">Signal</keyword>
<dbReference type="SUPFAM" id="SSF69318">
    <property type="entry name" value="Integrin alpha N-terminal domain"/>
    <property type="match status" value="1"/>
</dbReference>
<keyword evidence="3" id="KW-0378">Hydrolase</keyword>
<accession>A0ABS0X0K6</accession>
<dbReference type="PANTHER" id="PTHR23221:SF7">
    <property type="entry name" value="PHOSPHATIDYLINOSITOL-GLYCAN-SPECIFIC PHOSPHOLIPASE D"/>
    <property type="match status" value="1"/>
</dbReference>
<dbReference type="PANTHER" id="PTHR23221">
    <property type="entry name" value="GLYCOSYLPHOSPHATIDYLINOSITOL PHOSPHOLIPASE D"/>
    <property type="match status" value="1"/>
</dbReference>
<reference evidence="7 8" key="1">
    <citation type="submission" date="2020-12" db="EMBL/GenBank/DDBJ databases">
        <title>Streptomyces typhae sp. nov., a novel endophytic actinomycete isolated from the root of cattail pollen (Typha angustifolia L.).</title>
        <authorList>
            <person name="Peng C."/>
            <person name="Liu C."/>
        </authorList>
    </citation>
    <scope>NUCLEOTIDE SEQUENCE [LARGE SCALE GENOMIC DNA]</scope>
    <source>
        <strain evidence="7 8">JCM 4753</strain>
    </source>
</reference>
<dbReference type="InterPro" id="IPR028994">
    <property type="entry name" value="Integrin_alpha_N"/>
</dbReference>
<keyword evidence="8" id="KW-1185">Reference proteome</keyword>
<dbReference type="InterPro" id="IPR013517">
    <property type="entry name" value="FG-GAP"/>
</dbReference>
<dbReference type="Pfam" id="PF01839">
    <property type="entry name" value="FG-GAP"/>
    <property type="match status" value="4"/>
</dbReference>
<keyword evidence="4" id="KW-0325">Glycoprotein</keyword>
<dbReference type="SMART" id="SM00191">
    <property type="entry name" value="Int_alpha"/>
    <property type="match status" value="4"/>
</dbReference>